<keyword evidence="1" id="KW-1133">Transmembrane helix</keyword>
<dbReference type="SMART" id="SM00065">
    <property type="entry name" value="GAF"/>
    <property type="match status" value="2"/>
</dbReference>
<dbReference type="GO" id="GO:0016787">
    <property type="term" value="F:hydrolase activity"/>
    <property type="evidence" value="ECO:0007669"/>
    <property type="project" value="UniProtKB-KW"/>
</dbReference>
<gene>
    <name evidence="4" type="ordered locus">Moth_2150</name>
</gene>
<proteinExistence type="predicted"/>
<keyword evidence="4" id="KW-0378">Hydrolase</keyword>
<dbReference type="NCBIfam" id="TIGR00277">
    <property type="entry name" value="HDIG"/>
    <property type="match status" value="1"/>
</dbReference>
<reference evidence="4" key="1">
    <citation type="submission" date="2005-12" db="EMBL/GenBank/DDBJ databases">
        <title>Complete sequence of Moorella thermoacetica ATCC 39073.</title>
        <authorList>
            <consortium name="US DOE Joint Genome Institute"/>
            <person name="Copeland A."/>
            <person name="Lucas S."/>
            <person name="Lapidus A."/>
            <person name="Barry K."/>
            <person name="Detter J.C."/>
            <person name="Glavina T."/>
            <person name="Hammon N."/>
            <person name="Israni S."/>
            <person name="Pitluck S."/>
            <person name="Chertkov O."/>
            <person name="Saunders E.H."/>
            <person name="Brettin T."/>
            <person name="Bruce D."/>
            <person name="Han C."/>
            <person name="Tapia R."/>
            <person name="Gilna P."/>
            <person name="Schmutz J."/>
            <person name="Larimer F."/>
            <person name="Land M."/>
            <person name="Kyrpides N."/>
            <person name="Anderson I."/>
            <person name="Richardson P."/>
            <person name="Ragsdale S."/>
        </authorList>
    </citation>
    <scope>NUCLEOTIDE SEQUENCE</scope>
    <source>
        <strain evidence="4">ATCC 39073</strain>
    </source>
</reference>
<dbReference type="SUPFAM" id="SSF109604">
    <property type="entry name" value="HD-domain/PDEase-like"/>
    <property type="match status" value="1"/>
</dbReference>
<dbReference type="HOGENOM" id="CLU_023443_0_0_9"/>
<keyword evidence="1" id="KW-0472">Membrane</keyword>
<dbReference type="InterPro" id="IPR029016">
    <property type="entry name" value="GAF-like_dom_sf"/>
</dbReference>
<feature type="domain" description="HD" evidence="2">
    <location>
        <begin position="527"/>
        <end position="649"/>
    </location>
</feature>
<dbReference type="Gene3D" id="1.10.3210.10">
    <property type="entry name" value="Hypothetical protein af1432"/>
    <property type="match status" value="1"/>
</dbReference>
<dbReference type="Pfam" id="PF13492">
    <property type="entry name" value="GAF_3"/>
    <property type="match status" value="1"/>
</dbReference>
<dbReference type="InterPro" id="IPR006674">
    <property type="entry name" value="HD_domain"/>
</dbReference>
<dbReference type="eggNOG" id="COG3437">
    <property type="taxonomic scope" value="Bacteria"/>
</dbReference>
<evidence type="ECO:0000259" key="2">
    <source>
        <dbReference type="PROSITE" id="PS51831"/>
    </source>
</evidence>
<dbReference type="STRING" id="264732.Moth_2150"/>
<name>Q2RGK0_MOOTA</name>
<dbReference type="InterPro" id="IPR003607">
    <property type="entry name" value="HD/PDEase_dom"/>
</dbReference>
<keyword evidence="1" id="KW-0812">Transmembrane</keyword>
<dbReference type="PANTHER" id="PTHR43155:SF2">
    <property type="entry name" value="CYCLIC DI-GMP PHOSPHODIESTERASE PA4108"/>
    <property type="match status" value="1"/>
</dbReference>
<dbReference type="InterPro" id="IPR037522">
    <property type="entry name" value="HD_GYP_dom"/>
</dbReference>
<dbReference type="Pfam" id="PF13487">
    <property type="entry name" value="HD_5"/>
    <property type="match status" value="1"/>
</dbReference>
<dbReference type="Pfam" id="PF13185">
    <property type="entry name" value="GAF_2"/>
    <property type="match status" value="1"/>
</dbReference>
<dbReference type="SUPFAM" id="SSF55781">
    <property type="entry name" value="GAF domain-like"/>
    <property type="match status" value="2"/>
</dbReference>
<dbReference type="EMBL" id="CP000232">
    <property type="protein sequence ID" value="ABC20439.1"/>
    <property type="molecule type" value="Genomic_DNA"/>
</dbReference>
<dbReference type="EnsemblBacteria" id="ABC20439">
    <property type="protein sequence ID" value="ABC20439"/>
    <property type="gene ID" value="Moth_2150"/>
</dbReference>
<dbReference type="eggNOG" id="COG4936">
    <property type="taxonomic scope" value="Bacteria"/>
</dbReference>
<dbReference type="InterPro" id="IPR006675">
    <property type="entry name" value="HDIG_dom"/>
</dbReference>
<dbReference type="PROSITE" id="PS51831">
    <property type="entry name" value="HD"/>
    <property type="match status" value="1"/>
</dbReference>
<evidence type="ECO:0000256" key="1">
    <source>
        <dbReference type="SAM" id="Phobius"/>
    </source>
</evidence>
<feature type="domain" description="HD-GYP" evidence="3">
    <location>
        <begin position="505"/>
        <end position="700"/>
    </location>
</feature>
<evidence type="ECO:0000313" key="4">
    <source>
        <dbReference type="EMBL" id="ABC20439.1"/>
    </source>
</evidence>
<dbReference type="OrthoDB" id="10822at2"/>
<dbReference type="AlphaFoldDB" id="Q2RGK0"/>
<dbReference type="SMART" id="SM00471">
    <property type="entry name" value="HDc"/>
    <property type="match status" value="1"/>
</dbReference>
<sequence length="718" mass="77663">MERGKLMQYYEELKHIGLQRLQESMSQALGLAASVTYPDGQLLTKTSNLCSFCALLNANSEGRAKCGASRVIFARAAVDAGRAILDTCHAGLVHVAVPLRVAGKTVAVLVGGSVALKPLTEEEVAELARETGIDQEELWVAAQGVPLWSEERLRTAAEMIRAVTETLAQLLYTKQEQQKKADELSALFEFSKTVSGSLQVAEAARQGLQAVLELTGATSGSVIMLGEAEPGAATLEVAATLEPDNELRVIPAGEIIAAVEREAVAAHFESRPGESTPEEKRPAVAVPLTAGGKVTGVLTLAGKPGGQRFTGEEAIFLTTLGTILGLALENARLFRKVRERAAMLERLIEVGQVLSSHLDVDLVLESALASVRDVLDARWCALRVLDENTGELVLRASLGMNQKLQARVARVRPEDNLLGEVLQKGEPVVLEDLATDKSGRHLPYCALEMRALVVVPVKAGGKILGTLKLYSPVPRRWSEEEVEYLGTVAAQIGLALENARLYSSLREYYLSTVQSLAAALEAKDVYTRGHSIRVAKWARSCARMLGLGAEVEEQVYLAGLLHDLGKIGVQEDILLKPGPLTPEERKEMQGHPEVGARILEPARFPAAVIAAVRHHHEDYEGGGYPAGLSGEEIPLLARIIRVADAYDAMTSARPYRKAFAPEKARNELKRCAGQQFDPQVVKAFLRIPKEEMENISMGGGGTLIALLGEILFLLRRLH</sequence>
<protein>
    <submittedName>
        <fullName evidence="4">Metal dependent phosphohydrolase</fullName>
    </submittedName>
</protein>
<dbReference type="Pfam" id="PF10114">
    <property type="entry name" value="PocR"/>
    <property type="match status" value="1"/>
</dbReference>
<dbReference type="eggNOG" id="COG2203">
    <property type="taxonomic scope" value="Bacteria"/>
</dbReference>
<dbReference type="PROSITE" id="PS51832">
    <property type="entry name" value="HD_GYP"/>
    <property type="match status" value="1"/>
</dbReference>
<evidence type="ECO:0000259" key="3">
    <source>
        <dbReference type="PROSITE" id="PS51832"/>
    </source>
</evidence>
<dbReference type="CDD" id="cd00077">
    <property type="entry name" value="HDc"/>
    <property type="match status" value="1"/>
</dbReference>
<dbReference type="KEGG" id="mta:Moth_2150"/>
<dbReference type="PANTHER" id="PTHR43155">
    <property type="entry name" value="CYCLIC DI-GMP PHOSPHODIESTERASE PA4108-RELATED"/>
    <property type="match status" value="1"/>
</dbReference>
<dbReference type="InterPro" id="IPR003018">
    <property type="entry name" value="GAF"/>
</dbReference>
<dbReference type="Gene3D" id="3.30.450.40">
    <property type="match status" value="2"/>
</dbReference>
<accession>Q2RGK0</accession>
<feature type="transmembrane region" description="Helical" evidence="1">
    <location>
        <begin position="695"/>
        <end position="714"/>
    </location>
</feature>
<organism evidence="4">
    <name type="scientific">Moorella thermoacetica (strain ATCC 39073 / JCM 9320)</name>
    <dbReference type="NCBI Taxonomy" id="264732"/>
    <lineage>
        <taxon>Bacteria</taxon>
        <taxon>Bacillati</taxon>
        <taxon>Bacillota</taxon>
        <taxon>Clostridia</taxon>
        <taxon>Neomoorellales</taxon>
        <taxon>Neomoorellaceae</taxon>
        <taxon>Neomoorella</taxon>
    </lineage>
</organism>
<dbReference type="InterPro" id="IPR018771">
    <property type="entry name" value="PocR_dom"/>
</dbReference>
<dbReference type="PATRIC" id="fig|264732.11.peg.2342"/>